<evidence type="ECO:0008006" key="2">
    <source>
        <dbReference type="Google" id="ProtNLM"/>
    </source>
</evidence>
<organism evidence="1">
    <name type="scientific">marine metagenome</name>
    <dbReference type="NCBI Taxonomy" id="408172"/>
    <lineage>
        <taxon>unclassified sequences</taxon>
        <taxon>metagenomes</taxon>
        <taxon>ecological metagenomes</taxon>
    </lineage>
</organism>
<name>A0A381PKE8_9ZZZZ</name>
<proteinExistence type="predicted"/>
<sequence length="228" mass="27051">MPADPTLGAMPWYRHIVDWAHAETLGLSDEQLDFHDSSPEKEWMWWSCRRQVSHIAWDSLVFTKRRAGHFLWPEGDVPQPIDWREHQMGPENKWDRVLDETLFWELPELFAHLQLGVGWLDQVVQEQPIEVLRSDFRTVRGTDFWKYVIETLPRGANFSADDERDIIYDLEGSLWMVFYEMLTHIRTIQRLKLHQGLEVAVELPRVGYLRLPHYWGDTDDNGPGMQRL</sequence>
<dbReference type="AlphaFoldDB" id="A0A381PKE8"/>
<protein>
    <recommendedName>
        <fullName evidence="2">DinB-like domain-containing protein</fullName>
    </recommendedName>
</protein>
<dbReference type="EMBL" id="UINC01000972">
    <property type="protein sequence ID" value="SUZ65923.1"/>
    <property type="molecule type" value="Genomic_DNA"/>
</dbReference>
<reference evidence="1" key="1">
    <citation type="submission" date="2018-05" db="EMBL/GenBank/DDBJ databases">
        <authorList>
            <person name="Lanie J.A."/>
            <person name="Ng W.-L."/>
            <person name="Kazmierczak K.M."/>
            <person name="Andrzejewski T.M."/>
            <person name="Davidsen T.M."/>
            <person name="Wayne K.J."/>
            <person name="Tettelin H."/>
            <person name="Glass J.I."/>
            <person name="Rusch D."/>
            <person name="Podicherti R."/>
            <person name="Tsui H.-C.T."/>
            <person name="Winkler M.E."/>
        </authorList>
    </citation>
    <scope>NUCLEOTIDE SEQUENCE</scope>
</reference>
<evidence type="ECO:0000313" key="1">
    <source>
        <dbReference type="EMBL" id="SUZ65923.1"/>
    </source>
</evidence>
<gene>
    <name evidence="1" type="ORF">METZ01_LOCUS18777</name>
</gene>
<accession>A0A381PKE8</accession>